<dbReference type="AlphaFoldDB" id="A0A0K0GKI0"/>
<dbReference type="Proteomes" id="UP000001740">
    <property type="component" value="Chromosome"/>
</dbReference>
<dbReference type="HOGENOM" id="CLU_3350496_0_0_6"/>
<organism evidence="1 2">
    <name type="scientific">Xanthomonas oryzae pv. oryzae (strain PXO99A)</name>
    <dbReference type="NCBI Taxonomy" id="360094"/>
    <lineage>
        <taxon>Bacteria</taxon>
        <taxon>Pseudomonadati</taxon>
        <taxon>Pseudomonadota</taxon>
        <taxon>Gammaproteobacteria</taxon>
        <taxon>Lysobacterales</taxon>
        <taxon>Lysobacteraceae</taxon>
        <taxon>Xanthomonas</taxon>
    </lineage>
</organism>
<evidence type="ECO:0000313" key="2">
    <source>
        <dbReference type="Proteomes" id="UP000001740"/>
    </source>
</evidence>
<reference evidence="1 2" key="1">
    <citation type="journal article" date="2008" name="BMC Genomics">
        <title>Genome sequence and rapid evolution of the rice pathogen Xanthomonas oryzae pv. oryzae PXO99A.</title>
        <authorList>
            <person name="Salzberg S.L."/>
            <person name="Sommer D.D."/>
            <person name="Schatz M.C."/>
            <person name="Phillippy A.M."/>
            <person name="Rabinowicz P.D."/>
            <person name="Tsuge S."/>
            <person name="Furutani A."/>
            <person name="Ochiai H."/>
            <person name="Delcher A.L."/>
            <person name="Kelley D."/>
            <person name="Madupu R."/>
            <person name="Puiu D."/>
            <person name="Radune D."/>
            <person name="Shumway M."/>
            <person name="Trapnell C."/>
            <person name="Aparna G."/>
            <person name="Jha G."/>
            <person name="Pandey A."/>
            <person name="Patil P.B."/>
            <person name="Ishihara H."/>
            <person name="Meyer D.F."/>
            <person name="Szurek B."/>
            <person name="Verdier V."/>
            <person name="Koebnik R."/>
            <person name="Dow J.M."/>
            <person name="Ryan R.P."/>
            <person name="Hirata H."/>
            <person name="Tsuyumu S."/>
            <person name="Won Lee S."/>
            <person name="Seo Y.S."/>
            <person name="Sriariyanum M."/>
            <person name="Ronald P.C."/>
            <person name="Sonti R.V."/>
            <person name="Van Sluys M.A."/>
            <person name="Leach J.E."/>
            <person name="White F.F."/>
            <person name="Bogdanove A.J."/>
        </authorList>
    </citation>
    <scope>NUCLEOTIDE SEQUENCE [LARGE SCALE GENOMIC DNA]</scope>
    <source>
        <strain evidence="1 2">PXO99A</strain>
    </source>
</reference>
<sequence length="37" mass="4003">MPAKRGKQRLAMTAALASALGGLGVYVGVRRFRMPDR</sequence>
<accession>A0A0K0GKI0</accession>
<dbReference type="KEGG" id="xop:PXO_00759"/>
<name>A0A0K0GKI0_XANOP</name>
<evidence type="ECO:0000313" key="1">
    <source>
        <dbReference type="EMBL" id="ACD58732.1"/>
    </source>
</evidence>
<proteinExistence type="predicted"/>
<gene>
    <name evidence="1" type="ordered locus">PXO_00759</name>
</gene>
<dbReference type="EMBL" id="CP000967">
    <property type="protein sequence ID" value="ACD58732.1"/>
    <property type="molecule type" value="Genomic_DNA"/>
</dbReference>
<protein>
    <submittedName>
        <fullName evidence="1">Uncharacterized protein</fullName>
    </submittedName>
</protein>